<keyword evidence="1" id="KW-0479">Metal-binding</keyword>
<keyword evidence="5" id="KW-1185">Reference proteome</keyword>
<dbReference type="SMART" id="SM00355">
    <property type="entry name" value="ZnF_C2H2"/>
    <property type="match status" value="5"/>
</dbReference>
<evidence type="ECO:0000259" key="3">
    <source>
        <dbReference type="PROSITE" id="PS50157"/>
    </source>
</evidence>
<evidence type="ECO:0000256" key="1">
    <source>
        <dbReference type="PROSITE-ProRule" id="PRU00042"/>
    </source>
</evidence>
<evidence type="ECO:0000313" key="4">
    <source>
        <dbReference type="EMBL" id="KAK3909712.1"/>
    </source>
</evidence>
<feature type="compositionally biased region" description="Acidic residues" evidence="2">
    <location>
        <begin position="341"/>
        <end position="354"/>
    </location>
</feature>
<dbReference type="GO" id="GO:0008270">
    <property type="term" value="F:zinc ion binding"/>
    <property type="evidence" value="ECO:0007669"/>
    <property type="project" value="UniProtKB-KW"/>
</dbReference>
<evidence type="ECO:0000256" key="2">
    <source>
        <dbReference type="SAM" id="MobiDB-lite"/>
    </source>
</evidence>
<keyword evidence="1" id="KW-0862">Zinc</keyword>
<dbReference type="PANTHER" id="PTHR31511:SF12">
    <property type="entry name" value="RHO TERMINATION FACTOR N-TERMINAL DOMAIN-CONTAINING PROTEIN"/>
    <property type="match status" value="1"/>
</dbReference>
<comment type="caution">
    <text evidence="4">The sequence shown here is derived from an EMBL/GenBank/DDBJ whole genome shotgun (WGS) entry which is preliminary data.</text>
</comment>
<dbReference type="SUPFAM" id="SSF57667">
    <property type="entry name" value="beta-beta-alpha zinc fingers"/>
    <property type="match status" value="2"/>
</dbReference>
<name>A0AAE1L9B2_9NEOP</name>
<accession>A0AAE1L9B2</accession>
<gene>
    <name evidence="4" type="ORF">KUF71_019721</name>
</gene>
<keyword evidence="1" id="KW-0863">Zinc-finger</keyword>
<feature type="compositionally biased region" description="Basic and acidic residues" evidence="2">
    <location>
        <begin position="355"/>
        <end position="365"/>
    </location>
</feature>
<evidence type="ECO:0000313" key="5">
    <source>
        <dbReference type="Proteomes" id="UP001219518"/>
    </source>
</evidence>
<dbReference type="SUPFAM" id="SSF56672">
    <property type="entry name" value="DNA/RNA polymerases"/>
    <property type="match status" value="1"/>
</dbReference>
<sequence length="1548" mass="177193">MLAQPLAAGPLSPYAALVGDTEVTRVTVFGKNASLKMMRMYQPSCTVIQRAAFREQRSQHRTVVRILLVSSSPAYLLRSGAWLIRPPSSQGRSTQPGGMAISPGTLGFDPDKIRNSGELSGLVEGGLGRTPTEFPSMRSTRSLCKTCFREFNYPSKLKRHLLVHEKQDFTCHICSKKIKHRGNFDRHVQSHNVSRFRCDVCEKNFSRKYTLSVHVERVHGPRLVRSYKCPECHHVCASKRRLYNHRFNKHLVRRQCDRCLLGFKTARSYHLHEKQCLKENTVARYACFVCRKRFSTLYEKNRHVVACRRRSARGRTGGLAGRGAARVGSAPPRPAVQQPQEVEEEEEEEGEGEEERDRDVARPVLDEPLEGWQPATYSLRGRAKTIRKYLPEGTHDLGLALIDLKNDIASRLQVEADEARGIKWNMAVSVGASREIEKSGEIQWERESKTLVSQPQRLLAENDGETSQQVETAILEVMNGAENLRLAGSSWVVSDVFYVELHVAVYRPLRGGSFVPTPAWLGRKKVVVNVATRRNHECFRLSILAHLYPVADRGLESDPRSYTEHYHSLNFGRLDSANMKVKDIDKFLELNPGFSLSVLAAEKKNIYPLYCPKEKKAEHVVLLLLSRRGKRHYTLVRDMNRLLYSQTRHRARKYFCVYCLCPFPSSQNLSSHETDCAPFGAQKTIYPRDDEYLSFDSSYIRKMGPVDHMIFYDVETYTRANESVGPSKKTVVEGYHEVYAYCLLIVDGQGVPVKEPVVYSGENTEEVMSHFLDTLFREEEYLFHHRVSYPRMPSAEQAEQCESATVCHICRRPFREGEVRVVDHDHARAHSNVLGVAHATCNIHRQRPAFIPVLAHANFKFDIHPLILAASRHEKFRACDVKIIPKTFDHYRGLTLVVDKKNRRELRFLDSYQHVSSPLDQLAASLGPRDLYLLDAFIPDPLQNALMRRKGREPVKDEDYEHARKVWAAFRCANLEQYACVYLLADVLILASFFLKYRASSMEKFGYEVCHFWSSPALSLACALRYSQSRIKLLSDPTMHLFFEKSIRGGTSYAGLRHARANHPDLPDYDPSEKMSHLLMTDVNALYSYALQQPLPVDDFRWLSGEEECRAFLASPSYQDGVESACFECDLSYHIRPNETSIHECWPLAPVHCKVKKAWLSPYQRRLAEAAGLSESQFTRKLLAFIGPRQHYILHASLLELYCELGMRVTRFHRAVAFRQEPVFKTYIDHLIQERQKAQLPFLSTYFKGLCNQLYGSLNKRVRDYRNIALCTSEKKFEKLVASPAYKAFRIFGADLTAVESIQKQVRLNQPLFAASAVLDISKAHMTRMFWRLKSHFISQPGKTCTLFQSDTDSAGVYIQSDDLDADLRSLGDMFDFSGLPRWHPLYDESRARVPGLLKIEYGSFLIREIVSLRSKMYAMIMQKRVPPGQAQASGEVETQTVRKCKGVPSAVLYDTVSMGDYKRCVFQSFSKEVQCLTIRTDGLHQLLTLRQRKQCLSAFDDKRKILEDGIRTIPYCLDSEGNEVEWPQEMVQHSDDDEQLGELAKRL</sequence>
<proteinExistence type="predicted"/>
<feature type="domain" description="C2H2-type" evidence="3">
    <location>
        <begin position="196"/>
        <end position="219"/>
    </location>
</feature>
<dbReference type="InterPro" id="IPR013087">
    <property type="entry name" value="Znf_C2H2_type"/>
</dbReference>
<reference evidence="4" key="2">
    <citation type="journal article" date="2023" name="BMC Genomics">
        <title>Pest status, molecular evolution, and epigenetic factors derived from the genome assembly of Frankliniella fusca, a thysanopteran phytovirus vector.</title>
        <authorList>
            <person name="Catto M.A."/>
            <person name="Labadie P.E."/>
            <person name="Jacobson A.L."/>
            <person name="Kennedy G.G."/>
            <person name="Srinivasan R."/>
            <person name="Hunt B.G."/>
        </authorList>
    </citation>
    <scope>NUCLEOTIDE SEQUENCE</scope>
    <source>
        <strain evidence="4">PL_HMW_Pooled</strain>
    </source>
</reference>
<protein>
    <submittedName>
        <fullName evidence="4">Myoneurin</fullName>
    </submittedName>
</protein>
<dbReference type="Gene3D" id="3.30.160.60">
    <property type="entry name" value="Classic Zinc Finger"/>
    <property type="match status" value="2"/>
</dbReference>
<feature type="domain" description="C2H2-type" evidence="3">
    <location>
        <begin position="142"/>
        <end position="169"/>
    </location>
</feature>
<reference evidence="4" key="1">
    <citation type="submission" date="2021-07" db="EMBL/GenBank/DDBJ databases">
        <authorList>
            <person name="Catto M.A."/>
            <person name="Jacobson A."/>
            <person name="Kennedy G."/>
            <person name="Labadie P."/>
            <person name="Hunt B.G."/>
            <person name="Srinivasan R."/>
        </authorList>
    </citation>
    <scope>NUCLEOTIDE SEQUENCE</scope>
    <source>
        <strain evidence="4">PL_HMW_Pooled</strain>
        <tissue evidence="4">Head</tissue>
    </source>
</reference>
<dbReference type="PROSITE" id="PS50157">
    <property type="entry name" value="ZINC_FINGER_C2H2_2"/>
    <property type="match status" value="3"/>
</dbReference>
<dbReference type="Proteomes" id="UP001219518">
    <property type="component" value="Unassembled WGS sequence"/>
</dbReference>
<dbReference type="GO" id="GO:0071897">
    <property type="term" value="P:DNA biosynthetic process"/>
    <property type="evidence" value="ECO:0007669"/>
    <property type="project" value="UniProtKB-ARBA"/>
</dbReference>
<feature type="region of interest" description="Disordered" evidence="2">
    <location>
        <begin position="314"/>
        <end position="367"/>
    </location>
</feature>
<organism evidence="4 5">
    <name type="scientific">Frankliniella fusca</name>
    <dbReference type="NCBI Taxonomy" id="407009"/>
    <lineage>
        <taxon>Eukaryota</taxon>
        <taxon>Metazoa</taxon>
        <taxon>Ecdysozoa</taxon>
        <taxon>Arthropoda</taxon>
        <taxon>Hexapoda</taxon>
        <taxon>Insecta</taxon>
        <taxon>Pterygota</taxon>
        <taxon>Neoptera</taxon>
        <taxon>Paraneoptera</taxon>
        <taxon>Thysanoptera</taxon>
        <taxon>Terebrantia</taxon>
        <taxon>Thripoidea</taxon>
        <taxon>Thripidae</taxon>
        <taxon>Frankliniella</taxon>
    </lineage>
</organism>
<dbReference type="EMBL" id="JAHWGI010000108">
    <property type="protein sequence ID" value="KAK3909712.1"/>
    <property type="molecule type" value="Genomic_DNA"/>
</dbReference>
<dbReference type="InterPro" id="IPR036236">
    <property type="entry name" value="Znf_C2H2_sf"/>
</dbReference>
<dbReference type="PROSITE" id="PS00028">
    <property type="entry name" value="ZINC_FINGER_C2H2_1"/>
    <property type="match status" value="4"/>
</dbReference>
<feature type="domain" description="C2H2-type" evidence="3">
    <location>
        <begin position="169"/>
        <end position="196"/>
    </location>
</feature>
<dbReference type="InterPro" id="IPR043502">
    <property type="entry name" value="DNA/RNA_pol_sf"/>
</dbReference>
<dbReference type="PANTHER" id="PTHR31511">
    <property type="entry name" value="PROTEIN CBG23764"/>
    <property type="match status" value="1"/>
</dbReference>